<dbReference type="Proteomes" id="UP000003861">
    <property type="component" value="Unassembled WGS sequence"/>
</dbReference>
<dbReference type="EMBL" id="AFNT02000003">
    <property type="protein sequence ID" value="ERJ07420.1"/>
    <property type="molecule type" value="Genomic_DNA"/>
</dbReference>
<dbReference type="RefSeq" id="WP_008526987.1">
    <property type="nucleotide sequence ID" value="NZ_AFNT02000003.1"/>
</dbReference>
<sequence>MSQQSQTREVAHRVFATELNDAIHTFKESAEERAPVYALLPTGERANRIFFAGTLTETEDVGDEDEYWQGRITDTVGTIFVYAGQYQPEAAGMLREIEPPAYVSVVGKPRTYETDDGDVNVSVRPENISVVSEDTRDRWMTETAKRTLSRIKRFNTDEPNEYVQMAKEQYGDSVGPYREDVVRAMESLEE</sequence>
<comment type="caution">
    <text evidence="1">The sequence shown here is derived from an EMBL/GenBank/DDBJ whole genome shotgun (WGS) entry which is preliminary data.</text>
</comment>
<reference evidence="1 2" key="1">
    <citation type="journal article" date="2011" name="J. Bacteriol.">
        <title>Genome sequence of Halorhabdus tiamatea, the first archaeon isolated from a deep-sea anoxic brine lake.</title>
        <authorList>
            <person name="Antunes A."/>
            <person name="Alam I."/>
            <person name="Bajic V.B."/>
            <person name="Stingl U."/>
        </authorList>
    </citation>
    <scope>NUCLEOTIDE SEQUENCE [LARGE SCALE GENOMIC DNA]</scope>
    <source>
        <strain evidence="1 2">SARL4B</strain>
    </source>
</reference>
<evidence type="ECO:0000313" key="1">
    <source>
        <dbReference type="EMBL" id="ERJ07420.1"/>
    </source>
</evidence>
<reference evidence="1 2" key="2">
    <citation type="journal article" date="2013" name="PLoS ONE">
        <title>INDIGO - INtegrated Data Warehouse of MIcrobial GenOmes with Examples from the Red Sea Extremophiles.</title>
        <authorList>
            <person name="Alam I."/>
            <person name="Antunes A."/>
            <person name="Kamau A.A."/>
            <person name="Ba Alawi W."/>
            <person name="Kalkatawi M."/>
            <person name="Stingl U."/>
            <person name="Bajic V.B."/>
        </authorList>
    </citation>
    <scope>NUCLEOTIDE SEQUENCE [LARGE SCALE GENOMIC DNA]</scope>
    <source>
        <strain evidence="1 2">SARL4B</strain>
    </source>
</reference>
<dbReference type="PATRIC" id="fig|1033806.13.peg.389"/>
<dbReference type="AlphaFoldDB" id="F7PLN1"/>
<accession>F7PLN1</accession>
<proteinExistence type="predicted"/>
<gene>
    <name evidence="1" type="ORF">HLRTI_000462</name>
</gene>
<organism evidence="1 2">
    <name type="scientific">Halorhabdus tiamatea SARL4B</name>
    <dbReference type="NCBI Taxonomy" id="1033806"/>
    <lineage>
        <taxon>Archaea</taxon>
        <taxon>Methanobacteriati</taxon>
        <taxon>Methanobacteriota</taxon>
        <taxon>Stenosarchaea group</taxon>
        <taxon>Halobacteria</taxon>
        <taxon>Halobacteriales</taxon>
        <taxon>Haloarculaceae</taxon>
        <taxon>Halorhabdus</taxon>
    </lineage>
</organism>
<evidence type="ECO:0000313" key="2">
    <source>
        <dbReference type="Proteomes" id="UP000003861"/>
    </source>
</evidence>
<protein>
    <submittedName>
        <fullName evidence="1">Uncharacterized protein</fullName>
    </submittedName>
</protein>
<name>F7PLN1_9EURY</name>